<evidence type="ECO:0000256" key="3">
    <source>
        <dbReference type="ARBA" id="ARBA00022771"/>
    </source>
</evidence>
<feature type="domain" description="C2H2-type" evidence="7">
    <location>
        <begin position="696"/>
        <end position="724"/>
    </location>
</feature>
<evidence type="ECO:0000256" key="5">
    <source>
        <dbReference type="PROSITE-ProRule" id="PRU00042"/>
    </source>
</evidence>
<feature type="region of interest" description="Disordered" evidence="6">
    <location>
        <begin position="1"/>
        <end position="113"/>
    </location>
</feature>
<dbReference type="PANTHER" id="PTHR24379:SF121">
    <property type="entry name" value="C2H2-TYPE DOMAIN-CONTAINING PROTEIN"/>
    <property type="match status" value="1"/>
</dbReference>
<dbReference type="PROSITE" id="PS50157">
    <property type="entry name" value="ZINC_FINGER_C2H2_2"/>
    <property type="match status" value="13"/>
</dbReference>
<dbReference type="SMART" id="SM00355">
    <property type="entry name" value="ZnF_C2H2"/>
    <property type="match status" value="17"/>
</dbReference>
<accession>A0AAV2I4A0</accession>
<gene>
    <name evidence="8" type="ORF">GSLYS_00012901001</name>
</gene>
<dbReference type="PANTHER" id="PTHR24379">
    <property type="entry name" value="KRAB AND ZINC FINGER DOMAIN-CONTAINING"/>
    <property type="match status" value="1"/>
</dbReference>
<keyword evidence="9" id="KW-1185">Reference proteome</keyword>
<keyword evidence="2" id="KW-0677">Repeat</keyword>
<comment type="caution">
    <text evidence="8">The sequence shown here is derived from an EMBL/GenBank/DDBJ whole genome shotgun (WGS) entry which is preliminary data.</text>
</comment>
<feature type="domain" description="C2H2-type" evidence="7">
    <location>
        <begin position="302"/>
        <end position="329"/>
    </location>
</feature>
<organism evidence="8 9">
    <name type="scientific">Lymnaea stagnalis</name>
    <name type="common">Great pond snail</name>
    <name type="synonym">Helix stagnalis</name>
    <dbReference type="NCBI Taxonomy" id="6523"/>
    <lineage>
        <taxon>Eukaryota</taxon>
        <taxon>Metazoa</taxon>
        <taxon>Spiralia</taxon>
        <taxon>Lophotrochozoa</taxon>
        <taxon>Mollusca</taxon>
        <taxon>Gastropoda</taxon>
        <taxon>Heterobranchia</taxon>
        <taxon>Euthyneura</taxon>
        <taxon>Panpulmonata</taxon>
        <taxon>Hygrophila</taxon>
        <taxon>Lymnaeoidea</taxon>
        <taxon>Lymnaeidae</taxon>
        <taxon>Lymnaea</taxon>
    </lineage>
</organism>
<dbReference type="AlphaFoldDB" id="A0AAV2I4A0"/>
<dbReference type="GO" id="GO:0008270">
    <property type="term" value="F:zinc ion binding"/>
    <property type="evidence" value="ECO:0007669"/>
    <property type="project" value="UniProtKB-KW"/>
</dbReference>
<dbReference type="EMBL" id="CAXITT010000325">
    <property type="protein sequence ID" value="CAL1539080.1"/>
    <property type="molecule type" value="Genomic_DNA"/>
</dbReference>
<dbReference type="InterPro" id="IPR036236">
    <property type="entry name" value="Znf_C2H2_sf"/>
</dbReference>
<feature type="domain" description="C2H2-type" evidence="7">
    <location>
        <begin position="203"/>
        <end position="230"/>
    </location>
</feature>
<protein>
    <recommendedName>
        <fullName evidence="7">C2H2-type domain-containing protein</fullName>
    </recommendedName>
</protein>
<feature type="domain" description="C2H2-type" evidence="7">
    <location>
        <begin position="613"/>
        <end position="640"/>
    </location>
</feature>
<keyword evidence="3 5" id="KW-0863">Zinc-finger</keyword>
<feature type="domain" description="C2H2-type" evidence="7">
    <location>
        <begin position="231"/>
        <end position="258"/>
    </location>
</feature>
<sequence>MSSVFSSTSKKDSEQPAQNRFTLLDVESFKRRMNPKKSCLGTRSKQRPQKRNEIKSEKAVEHFKSKFRPNSYNNQENEPIEKVSRNCVASSKSSQREVLKTASSHGRRGKHKPAQRSKFLCEVCCAMFKTSTNLKEHIKIHSEEKEFRCVHCNYGCHRERNLKLHMLTHADQKPIKCQLCDYSCIQNFQLRAHLLLHESATPFQCQQCDAKFKKQAGLKMHLLTHSNQFKFKCDHCQYVTNRFADYRRHLLIHTKSKPEKCPYCSYSCIRKSRLRAHMLVHRGKNVNQGEDSELTKLEKDLMRCDKCEYVCTTTSRLRKHQKSHVKKKELNFIEPQTSVLKDECKYEEENPLILTFAPLDKPSVVLTTSHCERPPPNIDLISLTTNQENQLSDFNSSLSQELLTTAENEQISYSHPHDEQELLNPANQAILLTASDQQQEGQQLIQNDQTVLLSTTGQQWDPESEWPDTDTFTVGDLGSFTFDQLLQPSNNFIVTVVKEEPLPTVVKEEPVEPEIMRNHSKSKMYHCTHCLFSCDYKSTFNKHLRKHTSTKNYKCAHCHYMCDELFRMKKHLISHTDQKLYHCDVCQFACKSKMTLQQHALTHTTGGKPSNLYQCPRCDHRCKSLQGLKSHLVKHTGDNPYKCDICSEKFATDYLMKKHKFSHGLKPFQCQYCSYSCVQKQQLSIHLLQHTYEYPFCCHLCNAKYKKHDSLKIHMMSLHENRHKYNCELCNYAGNRAADFREHMLTHSDRKPHQCPECSFSFIRPTQLKKHMAIHMKDQIKPKSLLRKKVYRCAFCDFTCTRTIRLKAHLSKLHLSLPDNVIFTLEREEILDQ</sequence>
<dbReference type="SUPFAM" id="SSF57667">
    <property type="entry name" value="beta-beta-alpha zinc fingers"/>
    <property type="match status" value="8"/>
</dbReference>
<evidence type="ECO:0000256" key="6">
    <source>
        <dbReference type="SAM" id="MobiDB-lite"/>
    </source>
</evidence>
<feature type="domain" description="C2H2-type" evidence="7">
    <location>
        <begin position="259"/>
        <end position="286"/>
    </location>
</feature>
<name>A0AAV2I4A0_LYMST</name>
<reference evidence="8 9" key="1">
    <citation type="submission" date="2024-04" db="EMBL/GenBank/DDBJ databases">
        <authorList>
            <consortium name="Genoscope - CEA"/>
            <person name="William W."/>
        </authorList>
    </citation>
    <scope>NUCLEOTIDE SEQUENCE [LARGE SCALE GENOMIC DNA]</scope>
</reference>
<dbReference type="Proteomes" id="UP001497497">
    <property type="component" value="Unassembled WGS sequence"/>
</dbReference>
<feature type="domain" description="C2H2-type" evidence="7">
    <location>
        <begin position="753"/>
        <end position="780"/>
    </location>
</feature>
<evidence type="ECO:0000313" key="8">
    <source>
        <dbReference type="EMBL" id="CAL1539080.1"/>
    </source>
</evidence>
<evidence type="ECO:0000256" key="4">
    <source>
        <dbReference type="ARBA" id="ARBA00022833"/>
    </source>
</evidence>
<keyword evidence="4" id="KW-0862">Zinc</keyword>
<feature type="domain" description="C2H2-type" evidence="7">
    <location>
        <begin position="119"/>
        <end position="146"/>
    </location>
</feature>
<evidence type="ECO:0000256" key="2">
    <source>
        <dbReference type="ARBA" id="ARBA00022737"/>
    </source>
</evidence>
<dbReference type="Pfam" id="PF00096">
    <property type="entry name" value="zf-C2H2"/>
    <property type="match status" value="3"/>
</dbReference>
<feature type="domain" description="C2H2-type" evidence="7">
    <location>
        <begin position="147"/>
        <end position="174"/>
    </location>
</feature>
<feature type="domain" description="C2H2-type" evidence="7">
    <location>
        <begin position="668"/>
        <end position="695"/>
    </location>
</feature>
<evidence type="ECO:0000313" key="9">
    <source>
        <dbReference type="Proteomes" id="UP001497497"/>
    </source>
</evidence>
<feature type="compositionally biased region" description="Basic and acidic residues" evidence="6">
    <location>
        <begin position="50"/>
        <end position="64"/>
    </location>
</feature>
<feature type="domain" description="C2H2-type" evidence="7">
    <location>
        <begin position="525"/>
        <end position="552"/>
    </location>
</feature>
<feature type="domain" description="C2H2-type" evidence="7">
    <location>
        <begin position="641"/>
        <end position="663"/>
    </location>
</feature>
<dbReference type="PROSITE" id="PS00028">
    <property type="entry name" value="ZINC_FINGER_C2H2_1"/>
    <property type="match status" value="15"/>
</dbReference>
<proteinExistence type="predicted"/>
<dbReference type="InterPro" id="IPR013087">
    <property type="entry name" value="Znf_C2H2_type"/>
</dbReference>
<dbReference type="Gene3D" id="3.30.160.60">
    <property type="entry name" value="Classic Zinc Finger"/>
    <property type="match status" value="8"/>
</dbReference>
<evidence type="ECO:0000256" key="1">
    <source>
        <dbReference type="ARBA" id="ARBA00022723"/>
    </source>
</evidence>
<dbReference type="FunFam" id="3.30.160.60:FF:000065">
    <property type="entry name" value="B-cell CLL/lymphoma 6, member B"/>
    <property type="match status" value="1"/>
</dbReference>
<feature type="compositionally biased region" description="Polar residues" evidence="6">
    <location>
        <begin position="68"/>
        <end position="77"/>
    </location>
</feature>
<feature type="domain" description="C2H2-type" evidence="7">
    <location>
        <begin position="725"/>
        <end position="752"/>
    </location>
</feature>
<keyword evidence="1" id="KW-0479">Metal-binding</keyword>
<evidence type="ECO:0000259" key="7">
    <source>
        <dbReference type="PROSITE" id="PS50157"/>
    </source>
</evidence>